<dbReference type="InterPro" id="IPR005746">
    <property type="entry name" value="Thioredoxin"/>
</dbReference>
<evidence type="ECO:0000259" key="8">
    <source>
        <dbReference type="PROSITE" id="PS51352"/>
    </source>
</evidence>
<keyword evidence="5" id="KW-1015">Disulfide bond</keyword>
<evidence type="ECO:0000256" key="3">
    <source>
        <dbReference type="ARBA" id="ARBA00022448"/>
    </source>
</evidence>
<dbReference type="PIRSF" id="PIRSF000077">
    <property type="entry name" value="Thioredoxin"/>
    <property type="match status" value="1"/>
</dbReference>
<evidence type="ECO:0000256" key="6">
    <source>
        <dbReference type="ARBA" id="ARBA00023284"/>
    </source>
</evidence>
<feature type="domain" description="Thioredoxin" evidence="8">
    <location>
        <begin position="1"/>
        <end position="108"/>
    </location>
</feature>
<keyword evidence="3" id="KW-0813">Transport</keyword>
<comment type="similarity">
    <text evidence="1 7">Belongs to the thioredoxin family.</text>
</comment>
<name>A0ABR7NGR4_9FIRM</name>
<evidence type="ECO:0000256" key="1">
    <source>
        <dbReference type="ARBA" id="ARBA00008987"/>
    </source>
</evidence>
<dbReference type="InterPro" id="IPR017937">
    <property type="entry name" value="Thioredoxin_CS"/>
</dbReference>
<keyword evidence="4" id="KW-0249">Electron transport</keyword>
<dbReference type="PRINTS" id="PR00421">
    <property type="entry name" value="THIOREDOXIN"/>
</dbReference>
<evidence type="ECO:0000256" key="2">
    <source>
        <dbReference type="ARBA" id="ARBA00020570"/>
    </source>
</evidence>
<dbReference type="InterPro" id="IPR013766">
    <property type="entry name" value="Thioredoxin_domain"/>
</dbReference>
<accession>A0ABR7NGR4</accession>
<comment type="caution">
    <text evidence="9">The sequence shown here is derived from an EMBL/GenBank/DDBJ whole genome shotgun (WGS) entry which is preliminary data.</text>
</comment>
<proteinExistence type="inferred from homology"/>
<evidence type="ECO:0000313" key="10">
    <source>
        <dbReference type="Proteomes" id="UP000658131"/>
    </source>
</evidence>
<dbReference type="SUPFAM" id="SSF52833">
    <property type="entry name" value="Thioredoxin-like"/>
    <property type="match status" value="1"/>
</dbReference>
<organism evidence="9 10">
    <name type="scientific">Yanshouia hominis</name>
    <dbReference type="NCBI Taxonomy" id="2763673"/>
    <lineage>
        <taxon>Bacteria</taxon>
        <taxon>Bacillati</taxon>
        <taxon>Bacillota</taxon>
        <taxon>Clostridia</taxon>
        <taxon>Eubacteriales</taxon>
        <taxon>Oscillospiraceae</taxon>
        <taxon>Yanshouia</taxon>
    </lineage>
</organism>
<dbReference type="Gene3D" id="3.40.30.10">
    <property type="entry name" value="Glutaredoxin"/>
    <property type="match status" value="1"/>
</dbReference>
<evidence type="ECO:0000256" key="5">
    <source>
        <dbReference type="ARBA" id="ARBA00023157"/>
    </source>
</evidence>
<keyword evidence="6" id="KW-0676">Redox-active center</keyword>
<keyword evidence="10" id="KW-1185">Reference proteome</keyword>
<dbReference type="CDD" id="cd02947">
    <property type="entry name" value="TRX_family"/>
    <property type="match status" value="1"/>
</dbReference>
<dbReference type="Pfam" id="PF00085">
    <property type="entry name" value="Thioredoxin"/>
    <property type="match status" value="1"/>
</dbReference>
<dbReference type="EMBL" id="JACRTB010000005">
    <property type="protein sequence ID" value="MBC8575589.1"/>
    <property type="molecule type" value="Genomic_DNA"/>
</dbReference>
<sequence length="109" mass="12052">MEMITVTQENFEKQVLHSGRPVMVDFWAPWCAYCRRIAPAVGQIADEHGERLGVGKINIDEQPALAGQFQVETIPTLMLFREGKAIGEPLTAPSSKAQISSWLQENGAL</sequence>
<dbReference type="InterPro" id="IPR036249">
    <property type="entry name" value="Thioredoxin-like_sf"/>
</dbReference>
<dbReference type="PANTHER" id="PTHR45663">
    <property type="entry name" value="GEO12009P1"/>
    <property type="match status" value="1"/>
</dbReference>
<protein>
    <recommendedName>
        <fullName evidence="2 7">Thioredoxin</fullName>
    </recommendedName>
</protein>
<evidence type="ECO:0000313" key="9">
    <source>
        <dbReference type="EMBL" id="MBC8575589.1"/>
    </source>
</evidence>
<evidence type="ECO:0000256" key="7">
    <source>
        <dbReference type="PIRNR" id="PIRNR000077"/>
    </source>
</evidence>
<dbReference type="PROSITE" id="PS51352">
    <property type="entry name" value="THIOREDOXIN_2"/>
    <property type="match status" value="1"/>
</dbReference>
<dbReference type="RefSeq" id="WP_262399215.1">
    <property type="nucleotide sequence ID" value="NZ_JACRTB010000005.1"/>
</dbReference>
<dbReference type="PROSITE" id="PS00194">
    <property type="entry name" value="THIOREDOXIN_1"/>
    <property type="match status" value="1"/>
</dbReference>
<dbReference type="PANTHER" id="PTHR45663:SF11">
    <property type="entry name" value="GEO12009P1"/>
    <property type="match status" value="1"/>
</dbReference>
<reference evidence="9 10" key="1">
    <citation type="submission" date="2020-08" db="EMBL/GenBank/DDBJ databases">
        <title>Genome public.</title>
        <authorList>
            <person name="Liu C."/>
            <person name="Sun Q."/>
        </authorList>
    </citation>
    <scope>NUCLEOTIDE SEQUENCE [LARGE SCALE GENOMIC DNA]</scope>
    <source>
        <strain evidence="9 10">BX1</strain>
    </source>
</reference>
<gene>
    <name evidence="9" type="ORF">H8717_04080</name>
</gene>
<dbReference type="Proteomes" id="UP000658131">
    <property type="component" value="Unassembled WGS sequence"/>
</dbReference>
<evidence type="ECO:0000256" key="4">
    <source>
        <dbReference type="ARBA" id="ARBA00022982"/>
    </source>
</evidence>